<organism evidence="4 5">
    <name type="scientific">Candidatus Nealsonbacteria bacterium CG_4_10_14_0_2_um_filter_38_17</name>
    <dbReference type="NCBI Taxonomy" id="1974680"/>
    <lineage>
        <taxon>Bacteria</taxon>
        <taxon>Candidatus Nealsoniibacteriota</taxon>
    </lineage>
</organism>
<sequence>MENNPNNEFKMIKELKLLDTTLREGMQLRPVNFTIDQQLAIVQGLNEFGIDIIELTSAVAYPGVEQEIIQIKKHCSGAKLVVHSRAVRSDIERALSCGVDGIDLFLGTSLWSQEFGHGRKKDEIIKTVVPFVQWLKKEGVFVRYGAEDAFRTDIKELLEILKPIVGSGVDQIDLPDTVGSATPFQVQRTVKLVRQQFQEVDIEFHGHNDMGCAVANSLAAILGGANVIDVSLLGLGERVGITSLGGMVAALQSVNPLLLEKYNLKLVIPLERMVASFLGIQVPFNQPLSAEYAWGHSAGVHLNAIIKNPESYENLNPEVFGGKRILNIGSRLTGKNILTERAKEIGLSLTENQVLEAVAKVKTEAVRENRVLEVEEVDEILRGVEKSGDNDKK</sequence>
<dbReference type="PROSITE" id="PS00816">
    <property type="entry name" value="AIPM_HOMOCIT_SYNTH_2"/>
    <property type="match status" value="1"/>
</dbReference>
<dbReference type="GO" id="GO:0004410">
    <property type="term" value="F:homocitrate synthase activity"/>
    <property type="evidence" value="ECO:0007669"/>
    <property type="project" value="TreeGrafter"/>
</dbReference>
<dbReference type="InterPro" id="IPR002034">
    <property type="entry name" value="AIPM/Hcit_synth_CS"/>
</dbReference>
<evidence type="ECO:0000256" key="2">
    <source>
        <dbReference type="ARBA" id="ARBA00023211"/>
    </source>
</evidence>
<evidence type="ECO:0000256" key="1">
    <source>
        <dbReference type="ARBA" id="ARBA00022679"/>
    </source>
</evidence>
<dbReference type="GO" id="GO:0019878">
    <property type="term" value="P:lysine biosynthetic process via aminoadipic acid"/>
    <property type="evidence" value="ECO:0007669"/>
    <property type="project" value="TreeGrafter"/>
</dbReference>
<dbReference type="InterPro" id="IPR054691">
    <property type="entry name" value="LeuA/HCS_post-cat"/>
</dbReference>
<keyword evidence="2" id="KW-0464">Manganese</keyword>
<dbReference type="InterPro" id="IPR000891">
    <property type="entry name" value="PYR_CT"/>
</dbReference>
<proteinExistence type="predicted"/>
<feature type="domain" description="Pyruvate carboxyltransferase" evidence="3">
    <location>
        <begin position="15"/>
        <end position="268"/>
    </location>
</feature>
<comment type="caution">
    <text evidence="4">The sequence shown here is derived from an EMBL/GenBank/DDBJ whole genome shotgun (WGS) entry which is preliminary data.</text>
</comment>
<evidence type="ECO:0000313" key="4">
    <source>
        <dbReference type="EMBL" id="PIZ89162.1"/>
    </source>
</evidence>
<evidence type="ECO:0000259" key="3">
    <source>
        <dbReference type="PROSITE" id="PS50991"/>
    </source>
</evidence>
<dbReference type="PROSITE" id="PS50991">
    <property type="entry name" value="PYR_CT"/>
    <property type="match status" value="1"/>
</dbReference>
<dbReference type="Proteomes" id="UP000230760">
    <property type="component" value="Unassembled WGS sequence"/>
</dbReference>
<evidence type="ECO:0000313" key="5">
    <source>
        <dbReference type="Proteomes" id="UP000230760"/>
    </source>
</evidence>
<dbReference type="AlphaFoldDB" id="A0A2M7UYW9"/>
<dbReference type="EMBL" id="PFPB01000017">
    <property type="protein sequence ID" value="PIZ89162.1"/>
    <property type="molecule type" value="Genomic_DNA"/>
</dbReference>
<dbReference type="PANTHER" id="PTHR10277">
    <property type="entry name" value="HOMOCITRATE SYNTHASE-RELATED"/>
    <property type="match status" value="1"/>
</dbReference>
<dbReference type="Pfam" id="PF22617">
    <property type="entry name" value="HCS_D2"/>
    <property type="match status" value="1"/>
</dbReference>
<dbReference type="Gene3D" id="3.20.20.70">
    <property type="entry name" value="Aldolase class I"/>
    <property type="match status" value="1"/>
</dbReference>
<dbReference type="SUPFAM" id="SSF51569">
    <property type="entry name" value="Aldolase"/>
    <property type="match status" value="1"/>
</dbReference>
<dbReference type="Gene3D" id="1.10.238.260">
    <property type="match status" value="1"/>
</dbReference>
<dbReference type="Pfam" id="PF00682">
    <property type="entry name" value="HMGL-like"/>
    <property type="match status" value="1"/>
</dbReference>
<dbReference type="InterPro" id="IPR050073">
    <property type="entry name" value="2-IPM_HCS-like"/>
</dbReference>
<reference evidence="5" key="1">
    <citation type="submission" date="2017-09" db="EMBL/GenBank/DDBJ databases">
        <title>Depth-based differentiation of microbial function through sediment-hosted aquifers and enrichment of novel symbionts in the deep terrestrial subsurface.</title>
        <authorList>
            <person name="Probst A.J."/>
            <person name="Ladd B."/>
            <person name="Jarett J.K."/>
            <person name="Geller-Mcgrath D.E."/>
            <person name="Sieber C.M.K."/>
            <person name="Emerson J.B."/>
            <person name="Anantharaman K."/>
            <person name="Thomas B.C."/>
            <person name="Malmstrom R."/>
            <person name="Stieglmeier M."/>
            <person name="Klingl A."/>
            <person name="Woyke T."/>
            <person name="Ryan C.M."/>
            <person name="Banfield J.F."/>
        </authorList>
    </citation>
    <scope>NUCLEOTIDE SEQUENCE [LARGE SCALE GENOMIC DNA]</scope>
</reference>
<gene>
    <name evidence="4" type="ORF">COX90_00760</name>
</gene>
<keyword evidence="1" id="KW-0808">Transferase</keyword>
<protein>
    <submittedName>
        <fullName evidence="4">Homocitrate synthase</fullName>
    </submittedName>
</protein>
<accession>A0A2M7UYW9</accession>
<dbReference type="PANTHER" id="PTHR10277:SF48">
    <property type="entry name" value="HOMOCITRATE SYNTHASE, CYTOSOLIC ISOZYME-RELATED"/>
    <property type="match status" value="1"/>
</dbReference>
<dbReference type="InterPro" id="IPR013785">
    <property type="entry name" value="Aldolase_TIM"/>
</dbReference>
<name>A0A2M7UYW9_9BACT</name>